<proteinExistence type="predicted"/>
<protein>
    <recommendedName>
        <fullName evidence="1">DUF8042 domain-containing protein</fullName>
    </recommendedName>
</protein>
<evidence type="ECO:0000259" key="1">
    <source>
        <dbReference type="Pfam" id="PF26154"/>
    </source>
</evidence>
<evidence type="ECO:0000313" key="3">
    <source>
        <dbReference type="Proteomes" id="UP001314903"/>
    </source>
</evidence>
<evidence type="ECO:0000313" key="2">
    <source>
        <dbReference type="EMBL" id="MBP2027771.1"/>
    </source>
</evidence>
<dbReference type="InterPro" id="IPR058355">
    <property type="entry name" value="DUF8042"/>
</dbReference>
<comment type="caution">
    <text evidence="2">The sequence shown here is derived from an EMBL/GenBank/DDBJ whole genome shotgun (WGS) entry which is preliminary data.</text>
</comment>
<dbReference type="Pfam" id="PF26154">
    <property type="entry name" value="DUF8042"/>
    <property type="match status" value="1"/>
</dbReference>
<gene>
    <name evidence="2" type="ORF">J2Z35_001569</name>
</gene>
<dbReference type="RefSeq" id="WP_209660832.1">
    <property type="nucleotide sequence ID" value="NZ_JAGGLI010000015.1"/>
</dbReference>
<dbReference type="Proteomes" id="UP001314903">
    <property type="component" value="Unassembled WGS sequence"/>
</dbReference>
<feature type="domain" description="DUF8042" evidence="1">
    <location>
        <begin position="3"/>
        <end position="113"/>
    </location>
</feature>
<reference evidence="2 3" key="1">
    <citation type="submission" date="2021-03" db="EMBL/GenBank/DDBJ databases">
        <title>Genomic Encyclopedia of Type Strains, Phase IV (KMG-IV): sequencing the most valuable type-strain genomes for metagenomic binning, comparative biology and taxonomic classification.</title>
        <authorList>
            <person name="Goeker M."/>
        </authorList>
    </citation>
    <scope>NUCLEOTIDE SEQUENCE [LARGE SCALE GENOMIC DNA]</scope>
    <source>
        <strain evidence="2 3">DSM 27512</strain>
    </source>
</reference>
<name>A0ABS4KKL9_9FIRM</name>
<accession>A0ABS4KKL9</accession>
<dbReference type="EMBL" id="JAGGLI010000015">
    <property type="protein sequence ID" value="MBP2027771.1"/>
    <property type="molecule type" value="Genomic_DNA"/>
</dbReference>
<sequence length="117" mass="13752">MNNEELEVLQTANEYINNVQRAIPEIIENYRNGQEVQASEKMILLIEGLQWLDEVIRLTQDHTSIDREDSISLYQEILEAMENGDIILLSDLMEYELIPILSLWKEQFEETVKNNLN</sequence>
<keyword evidence="3" id="KW-1185">Reference proteome</keyword>
<organism evidence="2 3">
    <name type="scientific">Acetoanaerobium pronyense</name>
    <dbReference type="NCBI Taxonomy" id="1482736"/>
    <lineage>
        <taxon>Bacteria</taxon>
        <taxon>Bacillati</taxon>
        <taxon>Bacillota</taxon>
        <taxon>Clostridia</taxon>
        <taxon>Peptostreptococcales</taxon>
        <taxon>Filifactoraceae</taxon>
        <taxon>Acetoanaerobium</taxon>
    </lineage>
</organism>